<evidence type="ECO:0000313" key="3">
    <source>
        <dbReference type="Proteomes" id="UP000297777"/>
    </source>
</evidence>
<evidence type="ECO:0000259" key="1">
    <source>
        <dbReference type="Pfam" id="PF22893"/>
    </source>
</evidence>
<organism evidence="2 3">
    <name type="scientific">Botrytis tulipae</name>
    <dbReference type="NCBI Taxonomy" id="87230"/>
    <lineage>
        <taxon>Eukaryota</taxon>
        <taxon>Fungi</taxon>
        <taxon>Dikarya</taxon>
        <taxon>Ascomycota</taxon>
        <taxon>Pezizomycotina</taxon>
        <taxon>Leotiomycetes</taxon>
        <taxon>Helotiales</taxon>
        <taxon>Sclerotiniaceae</taxon>
        <taxon>Botrytis</taxon>
    </lineage>
</organism>
<dbReference type="Pfam" id="PF22893">
    <property type="entry name" value="ULD_2"/>
    <property type="match status" value="1"/>
</dbReference>
<protein>
    <recommendedName>
        <fullName evidence="1">Ubiquitin-like domain-containing protein</fullName>
    </recommendedName>
</protein>
<dbReference type="AlphaFoldDB" id="A0A4Z1EU57"/>
<dbReference type="InterPro" id="IPR054464">
    <property type="entry name" value="ULD_fung"/>
</dbReference>
<dbReference type="Proteomes" id="UP000297777">
    <property type="component" value="Unassembled WGS sequence"/>
</dbReference>
<evidence type="ECO:0000313" key="2">
    <source>
        <dbReference type="EMBL" id="TGO14970.1"/>
    </source>
</evidence>
<feature type="domain" description="Ubiquitin-like" evidence="1">
    <location>
        <begin position="131"/>
        <end position="212"/>
    </location>
</feature>
<accession>A0A4Z1EU57</accession>
<name>A0A4Z1EU57_9HELO</name>
<gene>
    <name evidence="2" type="ORF">BTUL_0046g00610</name>
</gene>
<sequence length="316" mass="34735">MPKSNQSSSPPPAYTNHGDVAVASNETLPTAPINQPTTPISHEIAVDSAAMIQQVDALIFTTTVHGNSGFMAGSAAESEKNYPDGLLSKLENVIQQLEASQEERLITRLENALSRQAEANSSLLSEKTDTRKPIKLKDAVGRRFSFPYHRCETWAGISELIKAAFLHVEIIGPHVNEGHYDIMNPAGEVILPQLWQDHVQPGWEISMSMWPIPGPPKPRFPTMTPNAPVHVIVDRVLGPAPNCFRSHHPPSYSSDSCAQGKETRGLWQKMKGIFTSKKSQVIVGPLKSPIFQQFATLRDIQNKVMSSTVLFVSVSK</sequence>
<reference evidence="2 3" key="1">
    <citation type="submission" date="2017-12" db="EMBL/GenBank/DDBJ databases">
        <title>Comparative genomics of Botrytis spp.</title>
        <authorList>
            <person name="Valero-Jimenez C.A."/>
            <person name="Tapia P."/>
            <person name="Veloso J."/>
            <person name="Silva-Moreno E."/>
            <person name="Staats M."/>
            <person name="Valdes J.H."/>
            <person name="Van Kan J.A.L."/>
        </authorList>
    </citation>
    <scope>NUCLEOTIDE SEQUENCE [LARGE SCALE GENOMIC DNA]</scope>
    <source>
        <strain evidence="2 3">Bt9001</strain>
    </source>
</reference>
<keyword evidence="3" id="KW-1185">Reference proteome</keyword>
<proteinExistence type="predicted"/>
<dbReference type="EMBL" id="PQXH01000046">
    <property type="protein sequence ID" value="TGO14970.1"/>
    <property type="molecule type" value="Genomic_DNA"/>
</dbReference>
<comment type="caution">
    <text evidence="2">The sequence shown here is derived from an EMBL/GenBank/DDBJ whole genome shotgun (WGS) entry which is preliminary data.</text>
</comment>
<dbReference type="OrthoDB" id="3045089at2759"/>